<dbReference type="Proteomes" id="UP001529380">
    <property type="component" value="Unassembled WGS sequence"/>
</dbReference>
<dbReference type="Gene3D" id="3.40.50.12780">
    <property type="entry name" value="N-terminal domain of ligase-like"/>
    <property type="match status" value="1"/>
</dbReference>
<dbReference type="InterPro" id="IPR045851">
    <property type="entry name" value="AMP-bd_C_sf"/>
</dbReference>
<dbReference type="InterPro" id="IPR042099">
    <property type="entry name" value="ANL_N_sf"/>
</dbReference>
<evidence type="ECO:0000313" key="4">
    <source>
        <dbReference type="Proteomes" id="UP001529380"/>
    </source>
</evidence>
<evidence type="ECO:0000259" key="1">
    <source>
        <dbReference type="Pfam" id="PF00501"/>
    </source>
</evidence>
<dbReference type="InterPro" id="IPR000873">
    <property type="entry name" value="AMP-dep_synth/lig_dom"/>
</dbReference>
<dbReference type="InterPro" id="IPR010071">
    <property type="entry name" value="AA_adenyl_dom"/>
</dbReference>
<dbReference type="Pfam" id="PF13193">
    <property type="entry name" value="AMP-binding_C"/>
    <property type="match status" value="1"/>
</dbReference>
<reference evidence="3 4" key="1">
    <citation type="submission" date="2023-06" db="EMBL/GenBank/DDBJ databases">
        <title>Identification and characterization of horizontal gene transfer across gut microbiota members of farm animals based on homology search.</title>
        <authorList>
            <person name="Schwarzerova J."/>
            <person name="Nykrynova M."/>
            <person name="Jureckova K."/>
            <person name="Cejkova D."/>
            <person name="Rychlik I."/>
        </authorList>
    </citation>
    <scope>NUCLEOTIDE SEQUENCE [LARGE SCALE GENOMIC DNA]</scope>
    <source>
        <strain evidence="3 4">ET340</strain>
    </source>
</reference>
<accession>A0ABT7UUF3</accession>
<dbReference type="CDD" id="cd05930">
    <property type="entry name" value="A_NRPS"/>
    <property type="match status" value="1"/>
</dbReference>
<dbReference type="Pfam" id="PF00501">
    <property type="entry name" value="AMP-binding"/>
    <property type="match status" value="1"/>
</dbReference>
<dbReference type="InterPro" id="IPR025110">
    <property type="entry name" value="AMP-bd_C"/>
</dbReference>
<dbReference type="NCBIfam" id="TIGR01733">
    <property type="entry name" value="AA-adenyl-dom"/>
    <property type="match status" value="1"/>
</dbReference>
<gene>
    <name evidence="3" type="ORF">QUW08_14575</name>
</gene>
<dbReference type="EMBL" id="JAUDCL010000043">
    <property type="protein sequence ID" value="MDM8202507.1"/>
    <property type="molecule type" value="Genomic_DNA"/>
</dbReference>
<protein>
    <submittedName>
        <fullName evidence="3">Amino acid adenylation domain-containing protein</fullName>
    </submittedName>
</protein>
<feature type="domain" description="AMP-binding enzyme C-terminal" evidence="2">
    <location>
        <begin position="420"/>
        <end position="488"/>
    </location>
</feature>
<evidence type="ECO:0000259" key="2">
    <source>
        <dbReference type="Pfam" id="PF13193"/>
    </source>
</evidence>
<name>A0ABT7UUF3_9FIRM</name>
<dbReference type="PANTHER" id="PTHR45527">
    <property type="entry name" value="NONRIBOSOMAL PEPTIDE SYNTHETASE"/>
    <property type="match status" value="1"/>
</dbReference>
<dbReference type="RefSeq" id="WP_289600768.1">
    <property type="nucleotide sequence ID" value="NZ_JAUDCL010000043.1"/>
</dbReference>
<sequence length="504" mass="56757">MTVIDYLEHSAKTFPNKVAFSDPSNSVTYATLLRNAETIATALIDRFHTVNEPIAVLIDRNVESINVFMGIAMSRNFYVPIDVSQPCQRVQTILEQMQPVAIISINNLSDELRSWISIPVVEYSDLLAGTADATLLAQVRNSCMDTDPLYAICTSGSTGVPKGVLISHRSVMDFIPVFCQTFGFDSSEIFGNQAPFDFDVSVKDIYSTLYCGASMFIIPRVCFSMPKLLVDALETNQITTIIWAVSALCIVAGVNAFKKKVPQHLHKILFSGEVMPIKMLNIWRHYYPEALFVNLYGPTEITCNCLYYIIDREFENTDKLPLGIPFKNESVLVLNEKNEPVQQGEIGEICVLGTCLALGYYRNPEKTAAAFVQNPLNDRYPELMYRTGDMAQLAESGEYYFAARKDFQIKHMGHRIELEEIETYLNAVDGVARASCLFDHDKNKIVAYYVGTPSKQEVIEQLKLTLPKYMIPNIFFQVESLPINKNGKIDRQALKSIYLQPKEA</sequence>
<comment type="caution">
    <text evidence="3">The sequence shown here is derived from an EMBL/GenBank/DDBJ whole genome shotgun (WGS) entry which is preliminary data.</text>
</comment>
<keyword evidence="4" id="KW-1185">Reference proteome</keyword>
<evidence type="ECO:0000313" key="3">
    <source>
        <dbReference type="EMBL" id="MDM8202507.1"/>
    </source>
</evidence>
<organism evidence="3 4">
    <name type="scientific">Allofournierella massiliensis</name>
    <dbReference type="NCBI Taxonomy" id="1650663"/>
    <lineage>
        <taxon>Bacteria</taxon>
        <taxon>Bacillati</taxon>
        <taxon>Bacillota</taxon>
        <taxon>Clostridia</taxon>
        <taxon>Eubacteriales</taxon>
        <taxon>Oscillospiraceae</taxon>
        <taxon>Allofournierella</taxon>
    </lineage>
</organism>
<dbReference type="SUPFAM" id="SSF56801">
    <property type="entry name" value="Acetyl-CoA synthetase-like"/>
    <property type="match status" value="1"/>
</dbReference>
<proteinExistence type="predicted"/>
<dbReference type="Gene3D" id="3.30.300.30">
    <property type="match status" value="1"/>
</dbReference>
<feature type="domain" description="AMP-dependent synthetase/ligase" evidence="1">
    <location>
        <begin position="7"/>
        <end position="361"/>
    </location>
</feature>
<dbReference type="PANTHER" id="PTHR45527:SF1">
    <property type="entry name" value="FATTY ACID SYNTHASE"/>
    <property type="match status" value="1"/>
</dbReference>